<dbReference type="EMBL" id="GBXM01049048">
    <property type="protein sequence ID" value="JAH59529.1"/>
    <property type="molecule type" value="Transcribed_RNA"/>
</dbReference>
<evidence type="ECO:0000313" key="1">
    <source>
        <dbReference type="EMBL" id="JAH59529.1"/>
    </source>
</evidence>
<organism evidence="1">
    <name type="scientific">Anguilla anguilla</name>
    <name type="common">European freshwater eel</name>
    <name type="synonym">Muraena anguilla</name>
    <dbReference type="NCBI Taxonomy" id="7936"/>
    <lineage>
        <taxon>Eukaryota</taxon>
        <taxon>Metazoa</taxon>
        <taxon>Chordata</taxon>
        <taxon>Craniata</taxon>
        <taxon>Vertebrata</taxon>
        <taxon>Euteleostomi</taxon>
        <taxon>Actinopterygii</taxon>
        <taxon>Neopterygii</taxon>
        <taxon>Teleostei</taxon>
        <taxon>Anguilliformes</taxon>
        <taxon>Anguillidae</taxon>
        <taxon>Anguilla</taxon>
    </lineage>
</organism>
<reference evidence="1" key="2">
    <citation type="journal article" date="2015" name="Fish Shellfish Immunol.">
        <title>Early steps in the European eel (Anguilla anguilla)-Vibrio vulnificus interaction in the gills: Role of the RtxA13 toxin.</title>
        <authorList>
            <person name="Callol A."/>
            <person name="Pajuelo D."/>
            <person name="Ebbesson L."/>
            <person name="Teles M."/>
            <person name="MacKenzie S."/>
            <person name="Amaro C."/>
        </authorList>
    </citation>
    <scope>NUCLEOTIDE SEQUENCE</scope>
</reference>
<dbReference type="AlphaFoldDB" id="A0A0E9U0U3"/>
<proteinExistence type="predicted"/>
<sequence>MDRQGCSTNFWDLCKFCLCGPSSHLLNTFKNNCRLYEDPLA</sequence>
<protein>
    <submittedName>
        <fullName evidence="1">Uncharacterized protein</fullName>
    </submittedName>
</protein>
<reference evidence="1" key="1">
    <citation type="submission" date="2014-11" db="EMBL/GenBank/DDBJ databases">
        <authorList>
            <person name="Amaro Gonzalez C."/>
        </authorList>
    </citation>
    <scope>NUCLEOTIDE SEQUENCE</scope>
</reference>
<name>A0A0E9U0U3_ANGAN</name>
<accession>A0A0E9U0U3</accession>